<proteinExistence type="predicted"/>
<feature type="non-terminal residue" evidence="2">
    <location>
        <position position="226"/>
    </location>
</feature>
<feature type="non-terminal residue" evidence="2">
    <location>
        <position position="1"/>
    </location>
</feature>
<dbReference type="InterPro" id="IPR047657">
    <property type="entry name" value="PmbA"/>
</dbReference>
<dbReference type="AlphaFoldDB" id="X0ZQH0"/>
<protein>
    <recommendedName>
        <fullName evidence="1">Metalloprotease TldD/E C-terminal domain-containing protein</fullName>
    </recommendedName>
</protein>
<dbReference type="PANTHER" id="PTHR43421:SF1">
    <property type="entry name" value="METALLOPROTEASE PMBA"/>
    <property type="match status" value="1"/>
</dbReference>
<dbReference type="SUPFAM" id="SSF111283">
    <property type="entry name" value="Putative modulator of DNA gyrase, PmbA/TldD"/>
    <property type="match status" value="1"/>
</dbReference>
<feature type="domain" description="Metalloprotease TldD/E C-terminal" evidence="1">
    <location>
        <begin position="109"/>
        <end position="212"/>
    </location>
</feature>
<comment type="caution">
    <text evidence="2">The sequence shown here is derived from an EMBL/GenBank/DDBJ whole genome shotgun (WGS) entry which is preliminary data.</text>
</comment>
<dbReference type="GO" id="GO:0006508">
    <property type="term" value="P:proteolysis"/>
    <property type="evidence" value="ECO:0007669"/>
    <property type="project" value="InterPro"/>
</dbReference>
<dbReference type="InterPro" id="IPR045569">
    <property type="entry name" value="Metalloprtase-TldD/E_C"/>
</dbReference>
<evidence type="ECO:0000313" key="2">
    <source>
        <dbReference type="EMBL" id="GAG50451.1"/>
    </source>
</evidence>
<accession>X0ZQH0</accession>
<organism evidence="2">
    <name type="scientific">marine sediment metagenome</name>
    <dbReference type="NCBI Taxonomy" id="412755"/>
    <lineage>
        <taxon>unclassified sequences</taxon>
        <taxon>metagenomes</taxon>
        <taxon>ecological metagenomes</taxon>
    </lineage>
</organism>
<gene>
    <name evidence="2" type="ORF">S01H1_79115</name>
</gene>
<sequence length="226" mass="24687">LTRERLIEACGQIVEAIRAYDPDIHVCAEAQRSESEGLLVTTGGVRQPTRRTLWSLLCEIQRTRGEQMLLGYAWRSWRDAGAHFDPGWIAEQILESLRLAERRAEPPVGRLPALLPPRIVRQLLKAVELGVNGRNVAKGDSPLAGRLGERVLNPSVTIVDDPHLDYCDGAAVIDGDGVPTRVTPLLTRGVLEGFLYDLDSAGLAGAEPTGNDGCMPWSLRVAPGRR</sequence>
<dbReference type="GO" id="GO:0008237">
    <property type="term" value="F:metallopeptidase activity"/>
    <property type="evidence" value="ECO:0007669"/>
    <property type="project" value="InterPro"/>
</dbReference>
<dbReference type="EMBL" id="BARS01053301">
    <property type="protein sequence ID" value="GAG50451.1"/>
    <property type="molecule type" value="Genomic_DNA"/>
</dbReference>
<evidence type="ECO:0000259" key="1">
    <source>
        <dbReference type="Pfam" id="PF19289"/>
    </source>
</evidence>
<dbReference type="InterPro" id="IPR036059">
    <property type="entry name" value="TldD/PmbA_sf"/>
</dbReference>
<name>X0ZQH0_9ZZZZ</name>
<dbReference type="InterPro" id="IPR035068">
    <property type="entry name" value="TldD/PmbA_N"/>
</dbReference>
<dbReference type="Pfam" id="PF19289">
    <property type="entry name" value="PmbA_TldD_3rd"/>
    <property type="match status" value="1"/>
</dbReference>
<reference evidence="2" key="1">
    <citation type="journal article" date="2014" name="Front. Microbiol.">
        <title>High frequency of phylogenetically diverse reductive dehalogenase-homologous genes in deep subseafloor sedimentary metagenomes.</title>
        <authorList>
            <person name="Kawai M."/>
            <person name="Futagami T."/>
            <person name="Toyoda A."/>
            <person name="Takaki Y."/>
            <person name="Nishi S."/>
            <person name="Hori S."/>
            <person name="Arai W."/>
            <person name="Tsubouchi T."/>
            <person name="Morono Y."/>
            <person name="Uchiyama I."/>
            <person name="Ito T."/>
            <person name="Fujiyama A."/>
            <person name="Inagaki F."/>
            <person name="Takami H."/>
        </authorList>
    </citation>
    <scope>NUCLEOTIDE SEQUENCE</scope>
    <source>
        <strain evidence="2">Expedition CK06-06</strain>
    </source>
</reference>
<dbReference type="Gene3D" id="3.30.2290.10">
    <property type="entry name" value="PmbA/TldD superfamily"/>
    <property type="match status" value="1"/>
</dbReference>
<dbReference type="PANTHER" id="PTHR43421">
    <property type="entry name" value="METALLOPROTEASE PMBA"/>
    <property type="match status" value="1"/>
</dbReference>
<dbReference type="GO" id="GO:0005829">
    <property type="term" value="C:cytosol"/>
    <property type="evidence" value="ECO:0007669"/>
    <property type="project" value="TreeGrafter"/>
</dbReference>